<feature type="region of interest" description="Disordered" evidence="1">
    <location>
        <begin position="48"/>
        <end position="136"/>
    </location>
</feature>
<feature type="compositionally biased region" description="Low complexity" evidence="1">
    <location>
        <begin position="48"/>
        <end position="77"/>
    </location>
</feature>
<dbReference type="Proteomes" id="UP000023152">
    <property type="component" value="Unassembled WGS sequence"/>
</dbReference>
<comment type="caution">
    <text evidence="3">The sequence shown here is derived from an EMBL/GenBank/DDBJ whole genome shotgun (WGS) entry which is preliminary data.</text>
</comment>
<feature type="compositionally biased region" description="Gly residues" evidence="1">
    <location>
        <begin position="78"/>
        <end position="99"/>
    </location>
</feature>
<evidence type="ECO:0000256" key="2">
    <source>
        <dbReference type="SAM" id="SignalP"/>
    </source>
</evidence>
<dbReference type="EMBL" id="ASPP01009492">
    <property type="protein sequence ID" value="ETO24039.1"/>
    <property type="molecule type" value="Genomic_DNA"/>
</dbReference>
<evidence type="ECO:0000313" key="4">
    <source>
        <dbReference type="Proteomes" id="UP000023152"/>
    </source>
</evidence>
<gene>
    <name evidence="3" type="ORF">RFI_13121</name>
</gene>
<protein>
    <submittedName>
        <fullName evidence="3">Uncharacterized protein</fullName>
    </submittedName>
</protein>
<reference evidence="3 4" key="1">
    <citation type="journal article" date="2013" name="Curr. Biol.">
        <title>The Genome of the Foraminiferan Reticulomyxa filosa.</title>
        <authorList>
            <person name="Glockner G."/>
            <person name="Hulsmann N."/>
            <person name="Schleicher M."/>
            <person name="Noegel A.A."/>
            <person name="Eichinger L."/>
            <person name="Gallinger C."/>
            <person name="Pawlowski J."/>
            <person name="Sierra R."/>
            <person name="Euteneuer U."/>
            <person name="Pillet L."/>
            <person name="Moustafa A."/>
            <person name="Platzer M."/>
            <person name="Groth M."/>
            <person name="Szafranski K."/>
            <person name="Schliwa M."/>
        </authorList>
    </citation>
    <scope>NUCLEOTIDE SEQUENCE [LARGE SCALE GENOMIC DNA]</scope>
</reference>
<organism evidence="3 4">
    <name type="scientific">Reticulomyxa filosa</name>
    <dbReference type="NCBI Taxonomy" id="46433"/>
    <lineage>
        <taxon>Eukaryota</taxon>
        <taxon>Sar</taxon>
        <taxon>Rhizaria</taxon>
        <taxon>Retaria</taxon>
        <taxon>Foraminifera</taxon>
        <taxon>Monothalamids</taxon>
        <taxon>Reticulomyxidae</taxon>
        <taxon>Reticulomyxa</taxon>
    </lineage>
</organism>
<accession>X6NE69</accession>
<evidence type="ECO:0000313" key="3">
    <source>
        <dbReference type="EMBL" id="ETO24039.1"/>
    </source>
</evidence>
<name>X6NE69_RETFI</name>
<feature type="chain" id="PRO_5004975619" evidence="2">
    <location>
        <begin position="23"/>
        <end position="187"/>
    </location>
</feature>
<feature type="signal peptide" evidence="2">
    <location>
        <begin position="1"/>
        <end position="22"/>
    </location>
</feature>
<keyword evidence="4" id="KW-1185">Reference proteome</keyword>
<keyword evidence="2" id="KW-0732">Signal</keyword>
<dbReference type="AlphaFoldDB" id="X6NE69"/>
<sequence length="187" mass="20192">MYIMYVMFFFFLVAKYTCNVWCEERWSFNDKATDWGVGKSDTSTGGFESSSFVGSSQGGSSSWSWDGGASSGSSSSSSGGGGTGSSAGSSGGSGSSGSGGKKDEVWDWSGTGASNSTANKKEPDFNWERSAAPEFSGNPLDEVKNIFFQYEPKSPNCRFEVLFCFFSPLRKEKINESIKKKKKSVHF</sequence>
<evidence type="ECO:0000256" key="1">
    <source>
        <dbReference type="SAM" id="MobiDB-lite"/>
    </source>
</evidence>
<proteinExistence type="predicted"/>